<dbReference type="PROSITE" id="PS50994">
    <property type="entry name" value="INTEGRASE"/>
    <property type="match status" value="1"/>
</dbReference>
<dbReference type="Proteomes" id="UP000290288">
    <property type="component" value="Unassembled WGS sequence"/>
</dbReference>
<dbReference type="AlphaFoldDB" id="A0A4V1Q1X0"/>
<feature type="domain" description="Integrase catalytic" evidence="2">
    <location>
        <begin position="1"/>
        <end position="130"/>
    </location>
</feature>
<protein>
    <recommendedName>
        <fullName evidence="2">Integrase catalytic domain-containing protein</fullName>
    </recommendedName>
</protein>
<dbReference type="GO" id="GO:0015074">
    <property type="term" value="P:DNA integration"/>
    <property type="evidence" value="ECO:0007669"/>
    <property type="project" value="InterPro"/>
</dbReference>
<evidence type="ECO:0000313" key="3">
    <source>
        <dbReference type="EMBL" id="RXW13058.1"/>
    </source>
</evidence>
<dbReference type="SUPFAM" id="SSF53098">
    <property type="entry name" value="Ribonuclease H-like"/>
    <property type="match status" value="1"/>
</dbReference>
<dbReference type="Gene3D" id="3.30.420.10">
    <property type="entry name" value="Ribonuclease H-like superfamily/Ribonuclease H"/>
    <property type="match status" value="1"/>
</dbReference>
<gene>
    <name evidence="3" type="ORF">EST38_g12796</name>
</gene>
<dbReference type="GO" id="GO:0005634">
    <property type="term" value="C:nucleus"/>
    <property type="evidence" value="ECO:0007669"/>
    <property type="project" value="UniProtKB-ARBA"/>
</dbReference>
<dbReference type="STRING" id="2316362.A0A4V1Q1X0"/>
<dbReference type="PANTHER" id="PTHR48475:SF1">
    <property type="entry name" value="RNASE H TYPE-1 DOMAIN-CONTAINING PROTEIN"/>
    <property type="match status" value="1"/>
</dbReference>
<evidence type="ECO:0000259" key="2">
    <source>
        <dbReference type="PROSITE" id="PS50994"/>
    </source>
</evidence>
<proteinExistence type="predicted"/>
<dbReference type="InterPro" id="IPR012337">
    <property type="entry name" value="RNaseH-like_sf"/>
</dbReference>
<dbReference type="InterPro" id="IPR036397">
    <property type="entry name" value="RNaseH_sf"/>
</dbReference>
<evidence type="ECO:0000313" key="4">
    <source>
        <dbReference type="Proteomes" id="UP000290288"/>
    </source>
</evidence>
<dbReference type="OrthoDB" id="446925at2759"/>
<dbReference type="GO" id="GO:0003723">
    <property type="term" value="F:RNA binding"/>
    <property type="evidence" value="ECO:0007669"/>
    <property type="project" value="UniProtKB-KW"/>
</dbReference>
<reference evidence="3 4" key="1">
    <citation type="submission" date="2019-01" db="EMBL/GenBank/DDBJ databases">
        <title>Draft genome sequence of Psathyrella aberdarensis IHI B618.</title>
        <authorList>
            <person name="Buettner E."/>
            <person name="Kellner H."/>
        </authorList>
    </citation>
    <scope>NUCLEOTIDE SEQUENCE [LARGE SCALE GENOMIC DNA]</scope>
    <source>
        <strain evidence="3 4">IHI B618</strain>
    </source>
</reference>
<comment type="caution">
    <text evidence="3">The sequence shown here is derived from an EMBL/GenBank/DDBJ whole genome shotgun (WGS) entry which is preliminary data.</text>
</comment>
<dbReference type="InterPro" id="IPR001584">
    <property type="entry name" value="Integrase_cat-core"/>
</dbReference>
<organism evidence="3 4">
    <name type="scientific">Candolleomyces aberdarensis</name>
    <dbReference type="NCBI Taxonomy" id="2316362"/>
    <lineage>
        <taxon>Eukaryota</taxon>
        <taxon>Fungi</taxon>
        <taxon>Dikarya</taxon>
        <taxon>Basidiomycota</taxon>
        <taxon>Agaricomycotina</taxon>
        <taxon>Agaricomycetes</taxon>
        <taxon>Agaricomycetidae</taxon>
        <taxon>Agaricales</taxon>
        <taxon>Agaricineae</taxon>
        <taxon>Psathyrellaceae</taxon>
        <taxon>Candolleomyces</taxon>
    </lineage>
</organism>
<dbReference type="EMBL" id="SDEE01001029">
    <property type="protein sequence ID" value="RXW13058.1"/>
    <property type="molecule type" value="Genomic_DNA"/>
</dbReference>
<sequence length="242" mass="27212">MLRVKNARSLGSFIFEDILCRYGMVEEIVCNNGPPYTAALDYLKERYGICNIQISPYNSQANGPVKWRHYNVWEAIMKAVQGNKKDWPLVAASVFWAEHVTIQKSTGYSPYYIAHGIEPILPFDLAEATLIAPQVTSAMSTSDLIAYRAIQLQRRQEDLDKVKASLHKARIASAHQYEERFQVTIKDYNFSPGSLVLVCNSCFNSSVGSKAKPRYHGPLIVVWRTTGGSYILSELNGSISRL</sequence>
<evidence type="ECO:0000256" key="1">
    <source>
        <dbReference type="ARBA" id="ARBA00022884"/>
    </source>
</evidence>
<name>A0A4V1Q1X0_9AGAR</name>
<keyword evidence="1" id="KW-0694">RNA-binding</keyword>
<accession>A0A4V1Q1X0</accession>
<dbReference type="PANTHER" id="PTHR48475">
    <property type="entry name" value="RIBONUCLEASE H"/>
    <property type="match status" value="1"/>
</dbReference>
<keyword evidence="4" id="KW-1185">Reference proteome</keyword>